<dbReference type="STRING" id="557598.LHK_01804"/>
<protein>
    <submittedName>
        <fullName evidence="1">Uncharacterized protein</fullName>
    </submittedName>
</protein>
<keyword evidence="2" id="KW-1185">Reference proteome</keyword>
<dbReference type="AlphaFoldDB" id="C1D8J8"/>
<gene>
    <name evidence="1" type="ordered locus">LHK_01804</name>
</gene>
<name>C1D8J8_LARHH</name>
<dbReference type="HOGENOM" id="CLU_3329449_0_0_4"/>
<organism evidence="1 2">
    <name type="scientific">Laribacter hongkongensis (strain HLHK9)</name>
    <dbReference type="NCBI Taxonomy" id="557598"/>
    <lineage>
        <taxon>Bacteria</taxon>
        <taxon>Pseudomonadati</taxon>
        <taxon>Pseudomonadota</taxon>
        <taxon>Betaproteobacteria</taxon>
        <taxon>Neisseriales</taxon>
        <taxon>Aquaspirillaceae</taxon>
        <taxon>Laribacter</taxon>
    </lineage>
</organism>
<dbReference type="EMBL" id="CP001154">
    <property type="protein sequence ID" value="ACO74788.1"/>
    <property type="molecule type" value="Genomic_DNA"/>
</dbReference>
<evidence type="ECO:0000313" key="2">
    <source>
        <dbReference type="Proteomes" id="UP000002010"/>
    </source>
</evidence>
<dbReference type="KEGG" id="lhk:LHK_01804"/>
<evidence type="ECO:0000313" key="1">
    <source>
        <dbReference type="EMBL" id="ACO74788.1"/>
    </source>
</evidence>
<reference evidence="1 2" key="1">
    <citation type="journal article" date="2009" name="PLoS Genet.">
        <title>The complete genome and proteome of Laribacter hongkongensis reveal potential mechanisms for adaptations to different temperatures and habitats.</title>
        <authorList>
            <person name="Woo P.C."/>
            <person name="Lau S.K."/>
            <person name="Tse H."/>
            <person name="Teng J.L."/>
            <person name="Curreem S.O."/>
            <person name="Tsang A.K."/>
            <person name="Fan R.Y."/>
            <person name="Wong G.K."/>
            <person name="Huang Y."/>
            <person name="Loman N.J."/>
            <person name="Snyder L.A."/>
            <person name="Cai J.J."/>
            <person name="Huang J.D."/>
            <person name="Mak W."/>
            <person name="Pallen M.J."/>
            <person name="Lok S."/>
            <person name="Yuen K.Y."/>
        </authorList>
    </citation>
    <scope>NUCLEOTIDE SEQUENCE [LARGE SCALE GENOMIC DNA]</scope>
    <source>
        <strain evidence="1 2">HLHK9</strain>
    </source>
</reference>
<sequence length="38" mass="4369">MQQMNFLVCAQQLSCFSPLSLLAPLRKTARIFFVHELS</sequence>
<dbReference type="Proteomes" id="UP000002010">
    <property type="component" value="Chromosome"/>
</dbReference>
<proteinExistence type="predicted"/>
<accession>C1D8J8</accession>